<accession>X1I632</accession>
<dbReference type="AlphaFoldDB" id="X1I632"/>
<dbReference type="EMBL" id="BARU01037805">
    <property type="protein sequence ID" value="GAH77866.1"/>
    <property type="molecule type" value="Genomic_DNA"/>
</dbReference>
<comment type="caution">
    <text evidence="1">The sequence shown here is derived from an EMBL/GenBank/DDBJ whole genome shotgun (WGS) entry which is preliminary data.</text>
</comment>
<feature type="non-terminal residue" evidence="1">
    <location>
        <position position="37"/>
    </location>
</feature>
<sequence length="37" mass="4039">MERQEVLDRVVEVTADVLGCATSDIREDSEFVADLGA</sequence>
<name>X1I632_9ZZZZ</name>
<gene>
    <name evidence="1" type="ORF">S03H2_58843</name>
</gene>
<proteinExistence type="predicted"/>
<protein>
    <recommendedName>
        <fullName evidence="2">Acyl carrier protein</fullName>
    </recommendedName>
</protein>
<evidence type="ECO:0008006" key="2">
    <source>
        <dbReference type="Google" id="ProtNLM"/>
    </source>
</evidence>
<evidence type="ECO:0000313" key="1">
    <source>
        <dbReference type="EMBL" id="GAH77866.1"/>
    </source>
</evidence>
<organism evidence="1">
    <name type="scientific">marine sediment metagenome</name>
    <dbReference type="NCBI Taxonomy" id="412755"/>
    <lineage>
        <taxon>unclassified sequences</taxon>
        <taxon>metagenomes</taxon>
        <taxon>ecological metagenomes</taxon>
    </lineage>
</organism>
<dbReference type="InterPro" id="IPR036736">
    <property type="entry name" value="ACP-like_sf"/>
</dbReference>
<dbReference type="Gene3D" id="1.10.1200.10">
    <property type="entry name" value="ACP-like"/>
    <property type="match status" value="1"/>
</dbReference>
<reference evidence="1" key="1">
    <citation type="journal article" date="2014" name="Front. Microbiol.">
        <title>High frequency of phylogenetically diverse reductive dehalogenase-homologous genes in deep subseafloor sedimentary metagenomes.</title>
        <authorList>
            <person name="Kawai M."/>
            <person name="Futagami T."/>
            <person name="Toyoda A."/>
            <person name="Takaki Y."/>
            <person name="Nishi S."/>
            <person name="Hori S."/>
            <person name="Arai W."/>
            <person name="Tsubouchi T."/>
            <person name="Morono Y."/>
            <person name="Uchiyama I."/>
            <person name="Ito T."/>
            <person name="Fujiyama A."/>
            <person name="Inagaki F."/>
            <person name="Takami H."/>
        </authorList>
    </citation>
    <scope>NUCLEOTIDE SEQUENCE</scope>
    <source>
        <strain evidence="1">Expedition CK06-06</strain>
    </source>
</reference>
<dbReference type="SUPFAM" id="SSF47336">
    <property type="entry name" value="ACP-like"/>
    <property type="match status" value="1"/>
</dbReference>